<organism evidence="27 28">
    <name type="scientific">Nothoprocta perdicaria</name>
    <name type="common">Chilean tinamou</name>
    <name type="synonym">Crypturus perdicarius</name>
    <dbReference type="NCBI Taxonomy" id="30464"/>
    <lineage>
        <taxon>Eukaryota</taxon>
        <taxon>Metazoa</taxon>
        <taxon>Chordata</taxon>
        <taxon>Craniata</taxon>
        <taxon>Vertebrata</taxon>
        <taxon>Euteleostomi</taxon>
        <taxon>Archelosauria</taxon>
        <taxon>Archosauria</taxon>
        <taxon>Dinosauria</taxon>
        <taxon>Saurischia</taxon>
        <taxon>Theropoda</taxon>
        <taxon>Coelurosauria</taxon>
        <taxon>Aves</taxon>
        <taxon>Palaeognathae</taxon>
        <taxon>Tinamiformes</taxon>
        <taxon>Tinamidae</taxon>
        <taxon>Nothoprocta</taxon>
    </lineage>
</organism>
<evidence type="ECO:0000256" key="20">
    <source>
        <dbReference type="ARBA" id="ARBA00023329"/>
    </source>
</evidence>
<keyword evidence="10" id="KW-0732">Signal</keyword>
<dbReference type="GO" id="GO:0031410">
    <property type="term" value="C:cytoplasmic vesicle"/>
    <property type="evidence" value="ECO:0007669"/>
    <property type="project" value="UniProtKB-SubCell"/>
</dbReference>
<evidence type="ECO:0000256" key="19">
    <source>
        <dbReference type="ARBA" id="ARBA00023295"/>
    </source>
</evidence>
<feature type="domain" description="Sialidase" evidence="26">
    <location>
        <begin position="128"/>
        <end position="361"/>
    </location>
</feature>
<dbReference type="GO" id="GO:0005886">
    <property type="term" value="C:plasma membrane"/>
    <property type="evidence" value="ECO:0007669"/>
    <property type="project" value="UniProtKB-SubCell"/>
</dbReference>
<dbReference type="GO" id="GO:0043202">
    <property type="term" value="C:lysosomal lumen"/>
    <property type="evidence" value="ECO:0007669"/>
    <property type="project" value="UniProtKB-SubCell"/>
</dbReference>
<dbReference type="InterPro" id="IPR036278">
    <property type="entry name" value="Sialidase_sf"/>
</dbReference>
<evidence type="ECO:0000256" key="10">
    <source>
        <dbReference type="ARBA" id="ARBA00022729"/>
    </source>
</evidence>
<dbReference type="GO" id="GO:0004308">
    <property type="term" value="F:exo-alpha-sialidase activity"/>
    <property type="evidence" value="ECO:0007669"/>
    <property type="project" value="UniProtKB-EC"/>
</dbReference>
<evidence type="ECO:0000256" key="6">
    <source>
        <dbReference type="ARBA" id="ARBA00009348"/>
    </source>
</evidence>
<dbReference type="GO" id="GO:0006689">
    <property type="term" value="P:ganglioside catabolic process"/>
    <property type="evidence" value="ECO:0007669"/>
    <property type="project" value="TreeGrafter"/>
</dbReference>
<evidence type="ECO:0000256" key="16">
    <source>
        <dbReference type="ARBA" id="ARBA00023180"/>
    </source>
</evidence>
<dbReference type="Ensembl" id="ENSNPET00000011429.1">
    <property type="protein sequence ID" value="ENSNPEP00000011144.1"/>
    <property type="gene ID" value="ENSNPEG00000008368.1"/>
</dbReference>
<evidence type="ECO:0000256" key="25">
    <source>
        <dbReference type="ARBA" id="ARBA00041413"/>
    </source>
</evidence>
<keyword evidence="18" id="KW-0119">Carbohydrate metabolism</keyword>
<dbReference type="AlphaFoldDB" id="A0A8C6ZEP3"/>
<comment type="function">
    <text evidence="21">Catalyzes the removal of sialic acid (N-acetylneuraminic acid) moieties from glycoproteins and glycolipids. To be active, it is strictly dependent on its presence in the multienzyme complex. Appears to have a preference for alpha 2-3 and alpha 2-6 sialyl linkage.</text>
</comment>
<dbReference type="GO" id="GO:0005765">
    <property type="term" value="C:lysosomal membrane"/>
    <property type="evidence" value="ECO:0007669"/>
    <property type="project" value="UniProtKB-SubCell"/>
</dbReference>
<evidence type="ECO:0000256" key="5">
    <source>
        <dbReference type="ARBA" id="ARBA00004541"/>
    </source>
</evidence>
<evidence type="ECO:0000256" key="12">
    <source>
        <dbReference type="ARBA" id="ARBA00022801"/>
    </source>
</evidence>
<dbReference type="GO" id="GO:0009313">
    <property type="term" value="P:oligosaccharide catabolic process"/>
    <property type="evidence" value="ECO:0007669"/>
    <property type="project" value="TreeGrafter"/>
</dbReference>
<dbReference type="PANTHER" id="PTHR10628:SF25">
    <property type="entry name" value="SIALIDASE-1"/>
    <property type="match status" value="1"/>
</dbReference>
<reference evidence="27" key="2">
    <citation type="submission" date="2025-09" db="UniProtKB">
        <authorList>
            <consortium name="Ensembl"/>
        </authorList>
    </citation>
    <scope>IDENTIFICATION</scope>
</reference>
<comment type="subunit">
    <text evidence="22">Interacts with cathepsin A (protective protein), beta-galactosidase and N-acetylgalactosamine-6-sulfate sulfatase in a multienzyme complex.</text>
</comment>
<name>A0A8C6ZEP3_NOTPE</name>
<dbReference type="InterPro" id="IPR026856">
    <property type="entry name" value="Sialidase_fam"/>
</dbReference>
<evidence type="ECO:0000313" key="27">
    <source>
        <dbReference type="Ensembl" id="ENSNPEP00000011144.1"/>
    </source>
</evidence>
<keyword evidence="14" id="KW-0443">Lipid metabolism</keyword>
<comment type="catalytic activity">
    <reaction evidence="1">
        <text>Hydrolysis of alpha-(2-&gt;3)-, alpha-(2-&gt;6)-, alpha-(2-&gt;8)- glycosidic linkages of terminal sialic acid residues in oligosaccharides, glycoproteins, glycolipids, colominic acid and synthetic substrates.</text>
        <dbReference type="EC" id="3.2.1.18"/>
    </reaction>
</comment>
<evidence type="ECO:0000256" key="11">
    <source>
        <dbReference type="ARBA" id="ARBA00022737"/>
    </source>
</evidence>
<dbReference type="Proteomes" id="UP000694420">
    <property type="component" value="Unplaced"/>
</dbReference>
<evidence type="ECO:0000256" key="3">
    <source>
        <dbReference type="ARBA" id="ARBA00004227"/>
    </source>
</evidence>
<protein>
    <recommendedName>
        <fullName evidence="23">Sialidase-1</fullName>
        <ecNumber evidence="7">3.2.1.18</ecNumber>
    </recommendedName>
    <alternativeName>
        <fullName evidence="25">Lysosomal sialidase</fullName>
    </alternativeName>
    <alternativeName>
        <fullName evidence="24">N-acetyl-alpha-neuraminidase 1</fullName>
    </alternativeName>
</protein>
<evidence type="ECO:0000256" key="15">
    <source>
        <dbReference type="ARBA" id="ARBA00023136"/>
    </source>
</evidence>
<dbReference type="SUPFAM" id="SSF50939">
    <property type="entry name" value="Sialidases"/>
    <property type="match status" value="1"/>
</dbReference>
<evidence type="ECO:0000256" key="13">
    <source>
        <dbReference type="ARBA" id="ARBA00022963"/>
    </source>
</evidence>
<dbReference type="EC" id="3.2.1.18" evidence="7"/>
<keyword evidence="13" id="KW-0442">Lipid degradation</keyword>
<keyword evidence="15" id="KW-0472">Membrane</keyword>
<keyword evidence="12" id="KW-0378">Hydrolase</keyword>
<keyword evidence="20" id="KW-0968">Cytoplasmic vesicle</keyword>
<sequence>MAAGGSPRGRGPPGGTKWPINGFFPHFCACFSAPPLFGRCPFKSRPRPRGGGGGARGGHVTAALKGAAPKMAALVALLALAAAARAWVATPDTVRPHIVQEQLLWTAGSGSVAAFRIPLLLRAGPRALLACAEGRKVSAGDAGAKFIACRRSSDDGATWGPSRFVADDGAAGDGLSLGAAVAAGGGRLLLLFARGAHGAAPETFVLRSPDGGRSWGPPHNLTGLLGGRLFAPGPGYGIQVRAEGPRRPGGRDGVSCLLSDDGGASWRLGGTLRALPYGAPARPFDFTPDECQPYELPDGSLAINIRNQNFFRCRCRMVARSWDGGESLPPGAVTFDPVLVDPAVAAGVAVTAGLVFFSNPAHESRVPQCPWCPLVSLVSRHVPLWWPLMFSMVSIVLAPSSTAASSTPPRVRGSPVSPNVPKCPIMSPNVPSCPWCPVMSPCVVFGGPRVLHGVHHVGAIVDCGFELPSEGTGVPSVPQCPPMSLNVPQCPLVSPVSLVSRRVPLWWPSCSPWCPSCWRHRRLRLRAPL</sequence>
<dbReference type="Pfam" id="PF13088">
    <property type="entry name" value="BNR_2"/>
    <property type="match status" value="1"/>
</dbReference>
<evidence type="ECO:0000256" key="18">
    <source>
        <dbReference type="ARBA" id="ARBA00023277"/>
    </source>
</evidence>
<proteinExistence type="inferred from homology"/>
<evidence type="ECO:0000256" key="4">
    <source>
        <dbReference type="ARBA" id="ARBA00004236"/>
    </source>
</evidence>
<evidence type="ECO:0000313" key="28">
    <source>
        <dbReference type="Proteomes" id="UP000694420"/>
    </source>
</evidence>
<evidence type="ECO:0000256" key="1">
    <source>
        <dbReference type="ARBA" id="ARBA00000427"/>
    </source>
</evidence>
<evidence type="ECO:0000256" key="9">
    <source>
        <dbReference type="ARBA" id="ARBA00022553"/>
    </source>
</evidence>
<evidence type="ECO:0000256" key="22">
    <source>
        <dbReference type="ARBA" id="ARBA00038519"/>
    </source>
</evidence>
<accession>A0A8C6ZEP3</accession>
<keyword evidence="16" id="KW-0325">Glycoprotein</keyword>
<reference evidence="27" key="1">
    <citation type="submission" date="2025-08" db="UniProtKB">
        <authorList>
            <consortium name="Ensembl"/>
        </authorList>
    </citation>
    <scope>IDENTIFICATION</scope>
</reference>
<evidence type="ECO:0000256" key="2">
    <source>
        <dbReference type="ARBA" id="ARBA00004207"/>
    </source>
</evidence>
<evidence type="ECO:0000256" key="17">
    <source>
        <dbReference type="ARBA" id="ARBA00023228"/>
    </source>
</evidence>
<evidence type="ECO:0000256" key="7">
    <source>
        <dbReference type="ARBA" id="ARBA00012733"/>
    </source>
</evidence>
<keyword evidence="17" id="KW-0458">Lysosome</keyword>
<keyword evidence="11" id="KW-0677">Repeat</keyword>
<dbReference type="InterPro" id="IPR011040">
    <property type="entry name" value="Sialidase"/>
</dbReference>
<comment type="subcellular location">
    <subcellularLocation>
        <location evidence="4">Cell membrane</location>
    </subcellularLocation>
    <subcellularLocation>
        <location evidence="5">Cytoplasmic vesicle</location>
    </subcellularLocation>
    <subcellularLocation>
        <location evidence="3">Lysosome lumen</location>
    </subcellularLocation>
    <subcellularLocation>
        <location evidence="2">Lysosome membrane</location>
        <topology evidence="2">Peripheral membrane protein</topology>
        <orientation evidence="2">Lumenal side</orientation>
    </subcellularLocation>
</comment>
<keyword evidence="28" id="KW-1185">Reference proteome</keyword>
<evidence type="ECO:0000256" key="21">
    <source>
        <dbReference type="ARBA" id="ARBA00037235"/>
    </source>
</evidence>
<keyword evidence="19" id="KW-0326">Glycosidase</keyword>
<dbReference type="PANTHER" id="PTHR10628">
    <property type="entry name" value="SIALIDASE"/>
    <property type="match status" value="1"/>
</dbReference>
<comment type="similarity">
    <text evidence="6">Belongs to the glycosyl hydrolase 33 family.</text>
</comment>
<evidence type="ECO:0000256" key="24">
    <source>
        <dbReference type="ARBA" id="ARBA00041332"/>
    </source>
</evidence>
<keyword evidence="9" id="KW-0597">Phosphoprotein</keyword>
<dbReference type="Gene3D" id="2.120.10.10">
    <property type="match status" value="1"/>
</dbReference>
<keyword evidence="8" id="KW-1003">Cell membrane</keyword>
<dbReference type="CDD" id="cd15482">
    <property type="entry name" value="Sialidase_non-viral"/>
    <property type="match status" value="1"/>
</dbReference>
<evidence type="ECO:0000256" key="23">
    <source>
        <dbReference type="ARBA" id="ARBA00040509"/>
    </source>
</evidence>
<evidence type="ECO:0000259" key="26">
    <source>
        <dbReference type="Pfam" id="PF13088"/>
    </source>
</evidence>
<evidence type="ECO:0000256" key="8">
    <source>
        <dbReference type="ARBA" id="ARBA00022475"/>
    </source>
</evidence>
<evidence type="ECO:0000256" key="14">
    <source>
        <dbReference type="ARBA" id="ARBA00023098"/>
    </source>
</evidence>